<dbReference type="Proteomes" id="UP000293865">
    <property type="component" value="Unassembled WGS sequence"/>
</dbReference>
<dbReference type="InterPro" id="IPR028098">
    <property type="entry name" value="Glyco_trans_4-like_N"/>
</dbReference>
<protein>
    <submittedName>
        <fullName evidence="5">Glycosyltransferase family 1 protein</fullName>
    </submittedName>
</protein>
<evidence type="ECO:0000259" key="3">
    <source>
        <dbReference type="Pfam" id="PF00534"/>
    </source>
</evidence>
<name>A0A4Q2L1V1_9MICO</name>
<dbReference type="CDD" id="cd03809">
    <property type="entry name" value="GT4_MtfB-like"/>
    <property type="match status" value="1"/>
</dbReference>
<dbReference type="Gene3D" id="3.40.50.2000">
    <property type="entry name" value="Glycogen Phosphorylase B"/>
    <property type="match status" value="2"/>
</dbReference>
<dbReference type="GO" id="GO:0016757">
    <property type="term" value="F:glycosyltransferase activity"/>
    <property type="evidence" value="ECO:0007669"/>
    <property type="project" value="UniProtKB-KW"/>
</dbReference>
<keyword evidence="1" id="KW-0328">Glycosyltransferase</keyword>
<proteinExistence type="predicted"/>
<keyword evidence="2 5" id="KW-0808">Transferase</keyword>
<accession>A0A4Q2L1V1</accession>
<dbReference type="SUPFAM" id="SSF53756">
    <property type="entry name" value="UDP-Glycosyltransferase/glycogen phosphorylase"/>
    <property type="match status" value="1"/>
</dbReference>
<dbReference type="PANTHER" id="PTHR46401">
    <property type="entry name" value="GLYCOSYLTRANSFERASE WBBK-RELATED"/>
    <property type="match status" value="1"/>
</dbReference>
<keyword evidence="6" id="KW-1185">Reference proteome</keyword>
<evidence type="ECO:0000256" key="2">
    <source>
        <dbReference type="ARBA" id="ARBA00022679"/>
    </source>
</evidence>
<dbReference type="AlphaFoldDB" id="A0A4Q2L1V1"/>
<feature type="domain" description="Glycosyltransferase subfamily 4-like N-terminal" evidence="4">
    <location>
        <begin position="16"/>
        <end position="168"/>
    </location>
</feature>
<evidence type="ECO:0000256" key="1">
    <source>
        <dbReference type="ARBA" id="ARBA00022676"/>
    </source>
</evidence>
<evidence type="ECO:0000313" key="5">
    <source>
        <dbReference type="EMBL" id="RXZ72054.1"/>
    </source>
</evidence>
<dbReference type="GO" id="GO:0009103">
    <property type="term" value="P:lipopolysaccharide biosynthetic process"/>
    <property type="evidence" value="ECO:0007669"/>
    <property type="project" value="TreeGrafter"/>
</dbReference>
<dbReference type="PANTHER" id="PTHR46401:SF2">
    <property type="entry name" value="GLYCOSYLTRANSFERASE WBBK-RELATED"/>
    <property type="match status" value="1"/>
</dbReference>
<evidence type="ECO:0000259" key="4">
    <source>
        <dbReference type="Pfam" id="PF13439"/>
    </source>
</evidence>
<dbReference type="Pfam" id="PF00534">
    <property type="entry name" value="Glycos_transf_1"/>
    <property type="match status" value="1"/>
</dbReference>
<gene>
    <name evidence="5" type="ORF">ESP51_05395</name>
</gene>
<sequence length="371" mass="40000">MKRVLVDLLFFTGTKGGMESYVREVYSRLSLDDPELEYVALASSELAAADVSWFPGRVIDSGVSGENRVAWARGELFAVARAARRHGADLVHCPANFGPMRSRVPVVLTLHDLLAFRHPEYVPGAYARIIRTMIRLAARAARRIITASESSRADIVSLLGISPERVILTPLAGSIPDGSAPAGVASVRRLDTQLLAVGNRMPHKGFETLLEALARIDPERRPSLVVTGSHGDDPLAPVVERLGLGDHVDLRGWLSGDELEQLYAESTALVFPTRFEGFGLPPLEAMARGCPVIVSDIPVMHEVAGDAAVYADPADPDAIARAIRSVLDSPAERERMSRAGLARAAGYSWEKTAAATRDALLETVSSPVTDR</sequence>
<reference evidence="5 6" key="1">
    <citation type="submission" date="2019-01" db="EMBL/GenBank/DDBJ databases">
        <title>Agromyces.</title>
        <authorList>
            <person name="Li J."/>
        </authorList>
    </citation>
    <scope>NUCLEOTIDE SEQUENCE [LARGE SCALE GENOMIC DNA]</scope>
    <source>
        <strain evidence="5 6">DSM 15934</strain>
    </source>
</reference>
<comment type="caution">
    <text evidence="5">The sequence shown here is derived from an EMBL/GenBank/DDBJ whole genome shotgun (WGS) entry which is preliminary data.</text>
</comment>
<dbReference type="EMBL" id="SDPN01000007">
    <property type="protein sequence ID" value="RXZ72054.1"/>
    <property type="molecule type" value="Genomic_DNA"/>
</dbReference>
<dbReference type="RefSeq" id="WP_129519874.1">
    <property type="nucleotide sequence ID" value="NZ_SDPN01000007.1"/>
</dbReference>
<dbReference type="OrthoDB" id="9801609at2"/>
<organism evidence="5 6">
    <name type="scientific">Agromyces albus</name>
    <dbReference type="NCBI Taxonomy" id="205332"/>
    <lineage>
        <taxon>Bacteria</taxon>
        <taxon>Bacillati</taxon>
        <taxon>Actinomycetota</taxon>
        <taxon>Actinomycetes</taxon>
        <taxon>Micrococcales</taxon>
        <taxon>Microbacteriaceae</taxon>
        <taxon>Agromyces</taxon>
    </lineage>
</organism>
<dbReference type="InterPro" id="IPR001296">
    <property type="entry name" value="Glyco_trans_1"/>
</dbReference>
<evidence type="ECO:0000313" key="6">
    <source>
        <dbReference type="Proteomes" id="UP000293865"/>
    </source>
</evidence>
<dbReference type="Pfam" id="PF13439">
    <property type="entry name" value="Glyco_transf_4"/>
    <property type="match status" value="1"/>
</dbReference>
<feature type="domain" description="Glycosyl transferase family 1" evidence="3">
    <location>
        <begin position="193"/>
        <end position="340"/>
    </location>
</feature>